<reference evidence="11" key="1">
    <citation type="submission" date="2018-04" db="EMBL/GenBank/DDBJ databases">
        <authorList>
            <person name="Lucker S."/>
            <person name="Sakoula D."/>
        </authorList>
    </citation>
    <scope>NUCLEOTIDE SEQUENCE [LARGE SCALE GENOMIC DNA]</scope>
</reference>
<feature type="region of interest" description="Disordered" evidence="7">
    <location>
        <begin position="104"/>
        <end position="128"/>
    </location>
</feature>
<keyword evidence="4" id="KW-0249">Electron transport</keyword>
<keyword evidence="8" id="KW-0732">Signal</keyword>
<gene>
    <name evidence="10" type="ORF">NITLEN_10225</name>
</gene>
<evidence type="ECO:0000256" key="1">
    <source>
        <dbReference type="ARBA" id="ARBA00022448"/>
    </source>
</evidence>
<dbReference type="EMBL" id="OUNR01000001">
    <property type="protein sequence ID" value="SPP63139.1"/>
    <property type="molecule type" value="Genomic_DNA"/>
</dbReference>
<evidence type="ECO:0000256" key="3">
    <source>
        <dbReference type="ARBA" id="ARBA00022723"/>
    </source>
</evidence>
<dbReference type="SUPFAM" id="SSF46626">
    <property type="entry name" value="Cytochrome c"/>
    <property type="match status" value="2"/>
</dbReference>
<dbReference type="Gene3D" id="1.10.760.10">
    <property type="entry name" value="Cytochrome c-like domain"/>
    <property type="match status" value="2"/>
</dbReference>
<dbReference type="PANTHER" id="PTHR35008:SF8">
    <property type="entry name" value="ALCOHOL DEHYDROGENASE CYTOCHROME C SUBUNIT"/>
    <property type="match status" value="1"/>
</dbReference>
<name>A0A330L1K5_9BACT</name>
<evidence type="ECO:0000256" key="8">
    <source>
        <dbReference type="SAM" id="SignalP"/>
    </source>
</evidence>
<feature type="domain" description="Cytochrome c" evidence="9">
    <location>
        <begin position="131"/>
        <end position="205"/>
    </location>
</feature>
<proteinExistence type="predicted"/>
<dbReference type="GO" id="GO:0005506">
    <property type="term" value="F:iron ion binding"/>
    <property type="evidence" value="ECO:0007669"/>
    <property type="project" value="InterPro"/>
</dbReference>
<evidence type="ECO:0000256" key="2">
    <source>
        <dbReference type="ARBA" id="ARBA00022617"/>
    </source>
</evidence>
<dbReference type="RefSeq" id="WP_181416560.1">
    <property type="nucleotide sequence ID" value="NZ_OUNR01000001.1"/>
</dbReference>
<dbReference type="InterPro" id="IPR036909">
    <property type="entry name" value="Cyt_c-like_dom_sf"/>
</dbReference>
<keyword evidence="1" id="KW-0813">Transport</keyword>
<feature type="chain" id="PRO_5016368651" evidence="8">
    <location>
        <begin position="26"/>
        <end position="205"/>
    </location>
</feature>
<protein>
    <submittedName>
        <fullName evidence="10">Putative Sulfite:cytochrome c oxidoreductase, subunit B</fullName>
    </submittedName>
</protein>
<keyword evidence="11" id="KW-1185">Reference proteome</keyword>
<dbReference type="AlphaFoldDB" id="A0A330L1K5"/>
<dbReference type="InterPro" id="IPR009056">
    <property type="entry name" value="Cyt_c-like_dom"/>
</dbReference>
<dbReference type="Pfam" id="PF13442">
    <property type="entry name" value="Cytochrome_CBB3"/>
    <property type="match status" value="1"/>
</dbReference>
<keyword evidence="5 6" id="KW-0408">Iron</keyword>
<dbReference type="Proteomes" id="UP000248168">
    <property type="component" value="Unassembled WGS sequence"/>
</dbReference>
<evidence type="ECO:0000256" key="6">
    <source>
        <dbReference type="PROSITE-ProRule" id="PRU00433"/>
    </source>
</evidence>
<feature type="signal peptide" evidence="8">
    <location>
        <begin position="1"/>
        <end position="25"/>
    </location>
</feature>
<dbReference type="GO" id="GO:0020037">
    <property type="term" value="F:heme binding"/>
    <property type="evidence" value="ECO:0007669"/>
    <property type="project" value="InterPro"/>
</dbReference>
<dbReference type="InterPro" id="IPR008168">
    <property type="entry name" value="Cyt_C_IC"/>
</dbReference>
<dbReference type="InterPro" id="IPR051459">
    <property type="entry name" value="Cytochrome_c-type_DH"/>
</dbReference>
<evidence type="ECO:0000259" key="9">
    <source>
        <dbReference type="PROSITE" id="PS51007"/>
    </source>
</evidence>
<evidence type="ECO:0000256" key="7">
    <source>
        <dbReference type="SAM" id="MobiDB-lite"/>
    </source>
</evidence>
<evidence type="ECO:0000256" key="4">
    <source>
        <dbReference type="ARBA" id="ARBA00022982"/>
    </source>
</evidence>
<accession>A0A330L1K5</accession>
<keyword evidence="2 6" id="KW-0349">Heme</keyword>
<dbReference type="PROSITE" id="PS51007">
    <property type="entry name" value="CYTC"/>
    <property type="match status" value="1"/>
</dbReference>
<dbReference type="PANTHER" id="PTHR35008">
    <property type="entry name" value="BLL4482 PROTEIN-RELATED"/>
    <property type="match status" value="1"/>
</dbReference>
<evidence type="ECO:0000256" key="5">
    <source>
        <dbReference type="ARBA" id="ARBA00023004"/>
    </source>
</evidence>
<evidence type="ECO:0000313" key="11">
    <source>
        <dbReference type="Proteomes" id="UP000248168"/>
    </source>
</evidence>
<dbReference type="GO" id="GO:0009055">
    <property type="term" value="F:electron transfer activity"/>
    <property type="evidence" value="ECO:0007669"/>
    <property type="project" value="InterPro"/>
</dbReference>
<sequence>MTMRILPFIGLFVLGLAGVAAMTAAQEDDLASVSAALAPRAEGLIIARCSVCHSPDLVSQQRLPKDRWLATVDKMKQWGAEISDDEADLLVRYLSARYHPAAPDHLPPLDHESSPAEPLTQEPADTGPLVGVSTRGAGIFEHNCQACHGAGATGGMGPKLAKNPILKHDDLFWETVLHGRGPMPAWGSVLSQQDIADVHTWLLTK</sequence>
<dbReference type="InParanoid" id="A0A330L1K5"/>
<keyword evidence="3 6" id="KW-0479">Metal-binding</keyword>
<dbReference type="PRINTS" id="PR00605">
    <property type="entry name" value="CYTCHROMECIC"/>
</dbReference>
<evidence type="ECO:0000313" key="10">
    <source>
        <dbReference type="EMBL" id="SPP63139.1"/>
    </source>
</evidence>
<organism evidence="10 11">
    <name type="scientific">Nitrospira lenta</name>
    <dbReference type="NCBI Taxonomy" id="1436998"/>
    <lineage>
        <taxon>Bacteria</taxon>
        <taxon>Pseudomonadati</taxon>
        <taxon>Nitrospirota</taxon>
        <taxon>Nitrospiria</taxon>
        <taxon>Nitrospirales</taxon>
        <taxon>Nitrospiraceae</taxon>
        <taxon>Nitrospira</taxon>
    </lineage>
</organism>